<organism evidence="3 4">
    <name type="scientific">Brevibacillus agri</name>
    <dbReference type="NCBI Taxonomy" id="51101"/>
    <lineage>
        <taxon>Bacteria</taxon>
        <taxon>Bacillati</taxon>
        <taxon>Bacillota</taxon>
        <taxon>Bacilli</taxon>
        <taxon>Bacillales</taxon>
        <taxon>Paenibacillaceae</taxon>
        <taxon>Brevibacillus</taxon>
    </lineage>
</organism>
<feature type="transmembrane region" description="Helical" evidence="2">
    <location>
        <begin position="98"/>
        <end position="118"/>
    </location>
</feature>
<evidence type="ECO:0000256" key="2">
    <source>
        <dbReference type="SAM" id="Phobius"/>
    </source>
</evidence>
<keyword evidence="2" id="KW-1133">Transmembrane helix</keyword>
<dbReference type="EMBL" id="BJOD01000011">
    <property type="protein sequence ID" value="GED25240.1"/>
    <property type="molecule type" value="Genomic_DNA"/>
</dbReference>
<proteinExistence type="predicted"/>
<evidence type="ECO:0008006" key="5">
    <source>
        <dbReference type="Google" id="ProtNLM"/>
    </source>
</evidence>
<feature type="compositionally biased region" description="Low complexity" evidence="1">
    <location>
        <begin position="214"/>
        <end position="233"/>
    </location>
</feature>
<sequence>MNCQAFRKAWLDDTDSDIFSHIETCEDCIAWIETQMTTEEEVQFLKEVPPPQANLEERIMQAIYQNAGQGVPPHAATVAVLPQQAAAPMPSKRRTKGFPSFAWVSAAAVLLAVGFISYQQLQDGQFQTASQQPAANQAGAGTQIATHATEAMQMQDAAPASSPASAQSAANAYASSEQPLAKQNEATAKASQPASPATPNAASPSASHELALNTQEPKTAAPQTQAPQAEGEASIASRSVLTGSEEQGANAKAALAKEANGAENNLVAGKKARAAAEDQQAYGITAMGEPEAKQAKQAESSDSGLVGPTLAMTAKQPITLSTFSDTDTAVQASDMPVPVLAQNANSFSLSTISVQYESETSQKVTRLSADYKRNDDWIRIEVVRNAKGKRSLSIPGTFSATQLFAVNGEQAIAVSFDNPDKKSSVAEHAVHFNAQSNNQSLYVVVTAHGISLDELIETSKQMTWKP</sequence>
<feature type="region of interest" description="Disordered" evidence="1">
    <location>
        <begin position="152"/>
        <end position="236"/>
    </location>
</feature>
<evidence type="ECO:0000256" key="1">
    <source>
        <dbReference type="SAM" id="MobiDB-lite"/>
    </source>
</evidence>
<comment type="caution">
    <text evidence="3">The sequence shown here is derived from an EMBL/GenBank/DDBJ whole genome shotgun (WGS) entry which is preliminary data.</text>
</comment>
<keyword evidence="2" id="KW-0812">Transmembrane</keyword>
<name>A0ABQ0SPJ6_9BACL</name>
<evidence type="ECO:0000313" key="4">
    <source>
        <dbReference type="Proteomes" id="UP000317180"/>
    </source>
</evidence>
<accession>A0ABQ0SPJ6</accession>
<gene>
    <name evidence="3" type="ORF">BAG01nite_13420</name>
</gene>
<feature type="compositionally biased region" description="Low complexity" evidence="1">
    <location>
        <begin position="157"/>
        <end position="176"/>
    </location>
</feature>
<keyword evidence="2" id="KW-0472">Membrane</keyword>
<evidence type="ECO:0000313" key="3">
    <source>
        <dbReference type="EMBL" id="GED25240.1"/>
    </source>
</evidence>
<keyword evidence="4" id="KW-1185">Reference proteome</keyword>
<feature type="compositionally biased region" description="Low complexity" evidence="1">
    <location>
        <begin position="190"/>
        <end position="207"/>
    </location>
</feature>
<dbReference type="Proteomes" id="UP000317180">
    <property type="component" value="Unassembled WGS sequence"/>
</dbReference>
<reference evidence="3 4" key="1">
    <citation type="submission" date="2019-06" db="EMBL/GenBank/DDBJ databases">
        <title>Whole genome shotgun sequence of Brevibacillus agri NBRC 15538.</title>
        <authorList>
            <person name="Hosoyama A."/>
            <person name="Uohara A."/>
            <person name="Ohji S."/>
            <person name="Ichikawa N."/>
        </authorList>
    </citation>
    <scope>NUCLEOTIDE SEQUENCE [LARGE SCALE GENOMIC DNA]</scope>
    <source>
        <strain evidence="3 4">NBRC 15538</strain>
    </source>
</reference>
<protein>
    <recommendedName>
        <fullName evidence="5">Anti-sigma factor</fullName>
    </recommendedName>
</protein>